<reference evidence="6" key="2">
    <citation type="submission" date="2018-05" db="EMBL/GenBank/DDBJ databases">
        <title>OpunRS2 (Oryza punctata Reference Sequence Version 2).</title>
        <authorList>
            <person name="Zhang J."/>
            <person name="Kudrna D."/>
            <person name="Lee S."/>
            <person name="Talag J."/>
            <person name="Welchert J."/>
            <person name="Wing R.A."/>
        </authorList>
    </citation>
    <scope>NUCLEOTIDE SEQUENCE [LARGE SCALE GENOMIC DNA]</scope>
</reference>
<proteinExistence type="inferred from homology"/>
<keyword evidence="1 4" id="KW-0732">Signal</keyword>
<dbReference type="NCBIfam" id="TIGR01614">
    <property type="entry name" value="PME_inhib"/>
    <property type="match status" value="1"/>
</dbReference>
<evidence type="ECO:0000313" key="6">
    <source>
        <dbReference type="EnsemblPlants" id="OPUNC08G10470.1"/>
    </source>
</evidence>
<dbReference type="EnsemblPlants" id="OPUNC08G10470.1">
    <property type="protein sequence ID" value="OPUNC08G10470.1"/>
    <property type="gene ID" value="OPUNC08G10470"/>
</dbReference>
<name>A0A0E0LTZ4_ORYPU</name>
<dbReference type="AlphaFoldDB" id="A0A0E0LTZ4"/>
<organism evidence="6">
    <name type="scientific">Oryza punctata</name>
    <name type="common">Red rice</name>
    <dbReference type="NCBI Taxonomy" id="4537"/>
    <lineage>
        <taxon>Eukaryota</taxon>
        <taxon>Viridiplantae</taxon>
        <taxon>Streptophyta</taxon>
        <taxon>Embryophyta</taxon>
        <taxon>Tracheophyta</taxon>
        <taxon>Spermatophyta</taxon>
        <taxon>Magnoliopsida</taxon>
        <taxon>Liliopsida</taxon>
        <taxon>Poales</taxon>
        <taxon>Poaceae</taxon>
        <taxon>BOP clade</taxon>
        <taxon>Oryzoideae</taxon>
        <taxon>Oryzeae</taxon>
        <taxon>Oryzinae</taxon>
        <taxon>Oryza</taxon>
    </lineage>
</organism>
<dbReference type="SUPFAM" id="SSF101148">
    <property type="entry name" value="Plant invertase/pectin methylesterase inhibitor"/>
    <property type="match status" value="1"/>
</dbReference>
<dbReference type="OMA" id="ARCLRWC"/>
<dbReference type="InterPro" id="IPR035513">
    <property type="entry name" value="Invertase/methylesterase_inhib"/>
</dbReference>
<dbReference type="Proteomes" id="UP000026962">
    <property type="component" value="Chromosome 8"/>
</dbReference>
<keyword evidence="2" id="KW-1015">Disulfide bond</keyword>
<dbReference type="InterPro" id="IPR006501">
    <property type="entry name" value="Pectinesterase_inhib_dom"/>
</dbReference>
<dbReference type="Gene3D" id="1.20.140.40">
    <property type="entry name" value="Invertase/pectin methylesterase inhibitor family protein"/>
    <property type="match status" value="1"/>
</dbReference>
<comment type="similarity">
    <text evidence="3">Belongs to the PMEI family.</text>
</comment>
<dbReference type="Gramene" id="OPUNC08G10470.1">
    <property type="protein sequence ID" value="OPUNC08G10470.1"/>
    <property type="gene ID" value="OPUNC08G10470"/>
</dbReference>
<dbReference type="eggNOG" id="ENOG502R3GG">
    <property type="taxonomic scope" value="Eukaryota"/>
</dbReference>
<protein>
    <recommendedName>
        <fullName evidence="5">Pectinesterase inhibitor domain-containing protein</fullName>
    </recommendedName>
</protein>
<sequence>MAMDAASSSSLRGATVPFLVLPLLFVAALPAELTVTDDDILLPSCKTVGGGSTYFDVQFCLDALGSVGAGADARSYRDLAAVAVGLLAANATSTSAKIDALLRNGGGGGGGGGGKVDAATARCLRSCRALYGGIARRQPGCAAAVRGGRFGEAKSSLEKSAAAARRCEDGFRRGNATSPVTAEDDAAFKLAKLGVALLGFA</sequence>
<dbReference type="GO" id="GO:0005576">
    <property type="term" value="C:extracellular region"/>
    <property type="evidence" value="ECO:0007669"/>
    <property type="project" value="UniProtKB-ARBA"/>
</dbReference>
<evidence type="ECO:0000313" key="7">
    <source>
        <dbReference type="Proteomes" id="UP000026962"/>
    </source>
</evidence>
<feature type="domain" description="Pectinesterase inhibitor" evidence="5">
    <location>
        <begin position="36"/>
        <end position="197"/>
    </location>
</feature>
<dbReference type="PANTHER" id="PTHR35357:SF23">
    <property type="entry name" value="PECTINESTERASE INHIBITOR DOMAIN-CONTAINING PROTEIN"/>
    <property type="match status" value="1"/>
</dbReference>
<feature type="signal peptide" evidence="4">
    <location>
        <begin position="1"/>
        <end position="30"/>
    </location>
</feature>
<accession>A0A0E0LTZ4</accession>
<dbReference type="PANTHER" id="PTHR35357">
    <property type="entry name" value="OS02G0537100 PROTEIN"/>
    <property type="match status" value="1"/>
</dbReference>
<evidence type="ECO:0000256" key="4">
    <source>
        <dbReference type="SAM" id="SignalP"/>
    </source>
</evidence>
<dbReference type="InterPro" id="IPR034088">
    <property type="entry name" value="Pla_a_1-like"/>
</dbReference>
<dbReference type="CDD" id="cd15795">
    <property type="entry name" value="PMEI-Pla_a_1_like"/>
    <property type="match status" value="1"/>
</dbReference>
<dbReference type="Pfam" id="PF04043">
    <property type="entry name" value="PMEI"/>
    <property type="match status" value="1"/>
</dbReference>
<dbReference type="SMART" id="SM00856">
    <property type="entry name" value="PMEI"/>
    <property type="match status" value="1"/>
</dbReference>
<dbReference type="FunFam" id="1.20.140.40:FF:000002">
    <property type="entry name" value="Putative invertase inhibitor"/>
    <property type="match status" value="1"/>
</dbReference>
<reference evidence="6" key="1">
    <citation type="submission" date="2015-04" db="UniProtKB">
        <authorList>
            <consortium name="EnsemblPlants"/>
        </authorList>
    </citation>
    <scope>IDENTIFICATION</scope>
</reference>
<evidence type="ECO:0000259" key="5">
    <source>
        <dbReference type="SMART" id="SM00856"/>
    </source>
</evidence>
<feature type="chain" id="PRO_5002366722" description="Pectinesterase inhibitor domain-containing protein" evidence="4">
    <location>
        <begin position="31"/>
        <end position="201"/>
    </location>
</feature>
<keyword evidence="7" id="KW-1185">Reference proteome</keyword>
<dbReference type="HOGENOM" id="CLU_033761_6_0_1"/>
<dbReference type="STRING" id="4537.A0A0E0LTZ4"/>
<dbReference type="GO" id="GO:0004857">
    <property type="term" value="F:enzyme inhibitor activity"/>
    <property type="evidence" value="ECO:0007669"/>
    <property type="project" value="InterPro"/>
</dbReference>
<evidence type="ECO:0000256" key="1">
    <source>
        <dbReference type="ARBA" id="ARBA00022729"/>
    </source>
</evidence>
<evidence type="ECO:0000256" key="3">
    <source>
        <dbReference type="ARBA" id="ARBA00038471"/>
    </source>
</evidence>
<evidence type="ECO:0000256" key="2">
    <source>
        <dbReference type="ARBA" id="ARBA00023157"/>
    </source>
</evidence>